<dbReference type="Pfam" id="PF13365">
    <property type="entry name" value="Trypsin_2"/>
    <property type="match status" value="1"/>
</dbReference>
<dbReference type="InterPro" id="IPR009003">
    <property type="entry name" value="Peptidase_S1_PA"/>
</dbReference>
<reference evidence="1 2" key="1">
    <citation type="submission" date="2021-12" db="EMBL/GenBank/DDBJ databases">
        <title>Genome seq of p7.</title>
        <authorList>
            <person name="Seo T."/>
        </authorList>
    </citation>
    <scope>NUCLEOTIDE SEQUENCE [LARGE SCALE GENOMIC DNA]</scope>
    <source>
        <strain evidence="1 2">P7</strain>
    </source>
</reference>
<evidence type="ECO:0000313" key="2">
    <source>
        <dbReference type="Proteomes" id="UP001201463"/>
    </source>
</evidence>
<dbReference type="SUPFAM" id="SSF50494">
    <property type="entry name" value="Trypsin-like serine proteases"/>
    <property type="match status" value="1"/>
</dbReference>
<sequence length="244" mass="25612">MGGTGVLPLRAEEVPDLIARIKPSIALVGSYAETDSPRFTFFGTGFAVRDGNTLVTCAHVVQLEMSATAERKLSVQVRTSTGWEQRNVTSVNKDVPRDLAILRFDGPPVPALQLAAGDTVREGESVLTIGFPLGGALGFSPVAHRGMVAARTAMVPPANRAAGLNERAIAQLRQGRLEVYQLDMTAYPGNSGGPLLDIASGRVVGVVSSGIVKASREYALSSPSGITYAVPVGWLRTTGLLEGN</sequence>
<accession>A0ABS8XBG8</accession>
<keyword evidence="2" id="KW-1185">Reference proteome</keyword>
<name>A0ABS8XBG8_9BURK</name>
<organism evidence="1 2">
    <name type="scientific">Pelomonas caseinilytica</name>
    <dbReference type="NCBI Taxonomy" id="2906763"/>
    <lineage>
        <taxon>Bacteria</taxon>
        <taxon>Pseudomonadati</taxon>
        <taxon>Pseudomonadota</taxon>
        <taxon>Betaproteobacteria</taxon>
        <taxon>Burkholderiales</taxon>
        <taxon>Sphaerotilaceae</taxon>
        <taxon>Roseateles</taxon>
    </lineage>
</organism>
<dbReference type="Gene3D" id="2.40.10.10">
    <property type="entry name" value="Trypsin-like serine proteases"/>
    <property type="match status" value="2"/>
</dbReference>
<dbReference type="GO" id="GO:0006508">
    <property type="term" value="P:proteolysis"/>
    <property type="evidence" value="ECO:0007669"/>
    <property type="project" value="UniProtKB-KW"/>
</dbReference>
<dbReference type="EMBL" id="JAJTWT010000002">
    <property type="protein sequence ID" value="MCE4536707.1"/>
    <property type="molecule type" value="Genomic_DNA"/>
</dbReference>
<comment type="caution">
    <text evidence="1">The sequence shown here is derived from an EMBL/GenBank/DDBJ whole genome shotgun (WGS) entry which is preliminary data.</text>
</comment>
<proteinExistence type="predicted"/>
<dbReference type="PANTHER" id="PTHR43019:SF23">
    <property type="entry name" value="PROTEASE DO-LIKE 5, CHLOROPLASTIC"/>
    <property type="match status" value="1"/>
</dbReference>
<protein>
    <submittedName>
        <fullName evidence="1">Serine protease</fullName>
    </submittedName>
</protein>
<dbReference type="Proteomes" id="UP001201463">
    <property type="component" value="Unassembled WGS sequence"/>
</dbReference>
<dbReference type="RefSeq" id="WP_233390251.1">
    <property type="nucleotide sequence ID" value="NZ_JAJTWT010000002.1"/>
</dbReference>
<dbReference type="GO" id="GO:0008233">
    <property type="term" value="F:peptidase activity"/>
    <property type="evidence" value="ECO:0007669"/>
    <property type="project" value="UniProtKB-KW"/>
</dbReference>
<dbReference type="InterPro" id="IPR043504">
    <property type="entry name" value="Peptidase_S1_PA_chymotrypsin"/>
</dbReference>
<keyword evidence="1" id="KW-0378">Hydrolase</keyword>
<evidence type="ECO:0000313" key="1">
    <source>
        <dbReference type="EMBL" id="MCE4536707.1"/>
    </source>
</evidence>
<gene>
    <name evidence="1" type="ORF">LXT12_05515</name>
</gene>
<dbReference type="PANTHER" id="PTHR43019">
    <property type="entry name" value="SERINE ENDOPROTEASE DEGS"/>
    <property type="match status" value="1"/>
</dbReference>
<keyword evidence="1" id="KW-0645">Protease</keyword>